<dbReference type="AlphaFoldDB" id="A0A0V8RUP1"/>
<proteinExistence type="predicted"/>
<protein>
    <submittedName>
        <fullName evidence="1">Uncharacterized protein</fullName>
    </submittedName>
</protein>
<evidence type="ECO:0000313" key="1">
    <source>
        <dbReference type="EMBL" id="KSW11785.1"/>
    </source>
</evidence>
<dbReference type="STRING" id="2309.CF15_02965"/>
<evidence type="ECO:0000313" key="2">
    <source>
        <dbReference type="Proteomes" id="UP000053352"/>
    </source>
</evidence>
<gene>
    <name evidence="1" type="ORF">CF15_02965</name>
</gene>
<dbReference type="OrthoDB" id="15408at2157"/>
<keyword evidence="2" id="KW-1185">Reference proteome</keyword>
<name>A0A0V8RUP1_PYROC</name>
<reference evidence="1 2" key="1">
    <citation type="submission" date="2015-11" db="EMBL/GenBank/DDBJ databases">
        <title>Genome sequence of Pyrodictium occultum PL-19, a marine hyperthermophilic archaeon isolated from Volcano, Italy.</title>
        <authorList>
            <person name="Utturkar S."/>
            <person name="Huber H."/>
            <person name="Leptihn S."/>
            <person name="Brown S."/>
            <person name="Stetter K.O."/>
            <person name="Podar M."/>
        </authorList>
    </citation>
    <scope>NUCLEOTIDE SEQUENCE [LARGE SCALE GENOMIC DNA]</scope>
    <source>
        <strain evidence="1 2">PL-19</strain>
    </source>
</reference>
<accession>A0A0V8RUP1</accession>
<organism evidence="1 2">
    <name type="scientific">Pyrodictium occultum</name>
    <dbReference type="NCBI Taxonomy" id="2309"/>
    <lineage>
        <taxon>Archaea</taxon>
        <taxon>Thermoproteota</taxon>
        <taxon>Thermoprotei</taxon>
        <taxon>Desulfurococcales</taxon>
        <taxon>Pyrodictiaceae</taxon>
        <taxon>Pyrodictium</taxon>
    </lineage>
</organism>
<sequence>MAEAVDPYKLLRTLEDVADRHAKIVRSLNRALSRLRRDTGDEELQALVLTYLRRLRVLRQRLENSLQGPVNLDSVASEVRDNIATLSEYMIIVGMEYERDLLNKALLLAKRGARLIEESRELIEEDLNKIEELASKLQVIVDKYY</sequence>
<comment type="caution">
    <text evidence="1">The sequence shown here is derived from an EMBL/GenBank/DDBJ whole genome shotgun (WGS) entry which is preliminary data.</text>
</comment>
<dbReference type="EMBL" id="LNTB01000001">
    <property type="protein sequence ID" value="KSW11785.1"/>
    <property type="molecule type" value="Genomic_DNA"/>
</dbReference>
<dbReference type="Proteomes" id="UP000053352">
    <property type="component" value="Unassembled WGS sequence"/>
</dbReference>
<dbReference type="RefSeq" id="WP_058370464.1">
    <property type="nucleotide sequence ID" value="NZ_LNTB01000001.1"/>
</dbReference>